<dbReference type="OrthoDB" id="10004999at2759"/>
<dbReference type="SMART" id="SM00516">
    <property type="entry name" value="SEC14"/>
    <property type="match status" value="1"/>
</dbReference>
<reference evidence="3 4" key="1">
    <citation type="submission" date="2019-01" db="EMBL/GenBank/DDBJ databases">
        <authorList>
            <person name="Sayadi A."/>
        </authorList>
    </citation>
    <scope>NUCLEOTIDE SEQUENCE [LARGE SCALE GENOMIC DNA]</scope>
</reference>
<dbReference type="PANTHER" id="PTHR22826">
    <property type="entry name" value="RHO GUANINE EXCHANGE FACTOR-RELATED"/>
    <property type="match status" value="1"/>
</dbReference>
<dbReference type="AlphaFoldDB" id="A0A653CNM6"/>
<feature type="domain" description="CRAL-TRIO" evidence="2">
    <location>
        <begin position="1"/>
        <end position="165"/>
    </location>
</feature>
<evidence type="ECO:0000256" key="1">
    <source>
        <dbReference type="ARBA" id="ARBA00022658"/>
    </source>
</evidence>
<organism evidence="3 4">
    <name type="scientific">Callosobruchus maculatus</name>
    <name type="common">Southern cowpea weevil</name>
    <name type="synonym">Pulse bruchid</name>
    <dbReference type="NCBI Taxonomy" id="64391"/>
    <lineage>
        <taxon>Eukaryota</taxon>
        <taxon>Metazoa</taxon>
        <taxon>Ecdysozoa</taxon>
        <taxon>Arthropoda</taxon>
        <taxon>Hexapoda</taxon>
        <taxon>Insecta</taxon>
        <taxon>Pterygota</taxon>
        <taxon>Neoptera</taxon>
        <taxon>Endopterygota</taxon>
        <taxon>Coleoptera</taxon>
        <taxon>Polyphaga</taxon>
        <taxon>Cucujiformia</taxon>
        <taxon>Chrysomeloidea</taxon>
        <taxon>Chrysomelidae</taxon>
        <taxon>Bruchinae</taxon>
        <taxon>Bruchini</taxon>
        <taxon>Callosobruchus</taxon>
    </lineage>
</organism>
<evidence type="ECO:0000259" key="2">
    <source>
        <dbReference type="PROSITE" id="PS50191"/>
    </source>
</evidence>
<dbReference type="PROSITE" id="PS50191">
    <property type="entry name" value="CRAL_TRIO"/>
    <property type="match status" value="1"/>
</dbReference>
<proteinExistence type="predicted"/>
<keyword evidence="4" id="KW-1185">Reference proteome</keyword>
<dbReference type="Gene3D" id="1.20.58.60">
    <property type="match status" value="1"/>
</dbReference>
<sequence>MIAGESLNACEEFEMQNSVTSEQLGVNDVLELLQQEYAIISGGKSKEGCPIITFPDKSNFEMLSDTEYQRLMLYLTSVPSRNDKWNSVKAVLLKISVYFPGLVHVVYVLRPASFIQKALSEVSNKLFKDEFKFRMIVLSTIEELHKYVSVQQLTPDLGGTLPYNHEDWIQQRIELETFSAIAQQISNSLDDFTKTIEEGELPNDVDSTQQLLDKHTLIYSDLKKEILSVAKHGEDLLSSIKEKKLATFGDESQFSDPSGNIFAVERLLVQLEGTEQAFDDFWQELQVKFESHLKTISDAVESGDTVESVDQIIKQTKVFEKLCTADIDRADEVISSGQHLVSINSCPRECVEPKCTELIRVRNLLLERLLINGVQLA</sequence>
<name>A0A653CNM6_CALMS</name>
<dbReference type="Gene3D" id="3.40.525.10">
    <property type="entry name" value="CRAL-TRIO lipid binding domain"/>
    <property type="match status" value="1"/>
</dbReference>
<dbReference type="CDD" id="cd00170">
    <property type="entry name" value="SEC14"/>
    <property type="match status" value="1"/>
</dbReference>
<dbReference type="Proteomes" id="UP000410492">
    <property type="component" value="Unassembled WGS sequence"/>
</dbReference>
<dbReference type="GO" id="GO:0005085">
    <property type="term" value="F:guanyl-nucleotide exchange factor activity"/>
    <property type="evidence" value="ECO:0007669"/>
    <property type="project" value="UniProtKB-KW"/>
</dbReference>
<dbReference type="EMBL" id="CAACVG010008373">
    <property type="protein sequence ID" value="VEN49525.1"/>
    <property type="molecule type" value="Genomic_DNA"/>
</dbReference>
<dbReference type="InterPro" id="IPR036865">
    <property type="entry name" value="CRAL-TRIO_dom_sf"/>
</dbReference>
<dbReference type="SUPFAM" id="SSF52087">
    <property type="entry name" value="CRAL/TRIO domain"/>
    <property type="match status" value="1"/>
</dbReference>
<dbReference type="InterPro" id="IPR001251">
    <property type="entry name" value="CRAL-TRIO_dom"/>
</dbReference>
<evidence type="ECO:0000313" key="4">
    <source>
        <dbReference type="Proteomes" id="UP000410492"/>
    </source>
</evidence>
<dbReference type="PANTHER" id="PTHR22826:SF211">
    <property type="entry name" value="LD43457P"/>
    <property type="match status" value="1"/>
</dbReference>
<dbReference type="Pfam" id="PF13716">
    <property type="entry name" value="CRAL_TRIO_2"/>
    <property type="match status" value="1"/>
</dbReference>
<gene>
    <name evidence="3" type="ORF">CALMAC_LOCUS10610</name>
</gene>
<dbReference type="SUPFAM" id="SSF46966">
    <property type="entry name" value="Spectrin repeat"/>
    <property type="match status" value="1"/>
</dbReference>
<keyword evidence="1" id="KW-0344">Guanine-nucleotide releasing factor</keyword>
<evidence type="ECO:0000313" key="3">
    <source>
        <dbReference type="EMBL" id="VEN49525.1"/>
    </source>
</evidence>
<protein>
    <recommendedName>
        <fullName evidence="2">CRAL-TRIO domain-containing protein</fullName>
    </recommendedName>
</protein>
<dbReference type="GO" id="GO:0005737">
    <property type="term" value="C:cytoplasm"/>
    <property type="evidence" value="ECO:0007669"/>
    <property type="project" value="TreeGrafter"/>
</dbReference>
<accession>A0A653CNM6</accession>
<dbReference type="InterPro" id="IPR051336">
    <property type="entry name" value="RhoGEF_Guanine_NuclExch_SF"/>
</dbReference>